<name>A0A517LEP8_9PEZI</name>
<reference evidence="2 3" key="1">
    <citation type="submission" date="2019-07" db="EMBL/GenBank/DDBJ databases">
        <title>Finished genome of Venturia effusa.</title>
        <authorList>
            <person name="Young C.A."/>
            <person name="Cox M.P."/>
            <person name="Ganley A.R.D."/>
            <person name="David W.J."/>
        </authorList>
    </citation>
    <scope>NUCLEOTIDE SEQUENCE [LARGE SCALE GENOMIC DNA]</scope>
    <source>
        <strain evidence="3">albino</strain>
    </source>
</reference>
<keyword evidence="3" id="KW-1185">Reference proteome</keyword>
<feature type="region of interest" description="Disordered" evidence="1">
    <location>
        <begin position="1"/>
        <end position="29"/>
    </location>
</feature>
<evidence type="ECO:0000313" key="2">
    <source>
        <dbReference type="EMBL" id="QDS74112.1"/>
    </source>
</evidence>
<dbReference type="Proteomes" id="UP000316270">
    <property type="component" value="Chromosome 10"/>
</dbReference>
<dbReference type="EMBL" id="CP042194">
    <property type="protein sequence ID" value="QDS74112.1"/>
    <property type="molecule type" value="Genomic_DNA"/>
</dbReference>
<dbReference type="OrthoDB" id="3941988at2759"/>
<organism evidence="2 3">
    <name type="scientific">Venturia effusa</name>
    <dbReference type="NCBI Taxonomy" id="50376"/>
    <lineage>
        <taxon>Eukaryota</taxon>
        <taxon>Fungi</taxon>
        <taxon>Dikarya</taxon>
        <taxon>Ascomycota</taxon>
        <taxon>Pezizomycotina</taxon>
        <taxon>Dothideomycetes</taxon>
        <taxon>Pleosporomycetidae</taxon>
        <taxon>Venturiales</taxon>
        <taxon>Venturiaceae</taxon>
        <taxon>Venturia</taxon>
    </lineage>
</organism>
<proteinExistence type="predicted"/>
<accession>A0A517LEP8</accession>
<dbReference type="AlphaFoldDB" id="A0A517LEP8"/>
<protein>
    <submittedName>
        <fullName evidence="2">Uncharacterized protein</fullName>
    </submittedName>
</protein>
<evidence type="ECO:0000313" key="3">
    <source>
        <dbReference type="Proteomes" id="UP000316270"/>
    </source>
</evidence>
<gene>
    <name evidence="2" type="ORF">FKW77_009779</name>
</gene>
<evidence type="ECO:0000256" key="1">
    <source>
        <dbReference type="SAM" id="MobiDB-lite"/>
    </source>
</evidence>
<sequence length="628" mass="70029">MPGYIYSDDRNRVDSPVSKIPRPISSGTSPRVALADISNSRRLNKNKHLKPLGQSFDKKGRKSYKALTGLILDPPKLSTKRYDYKIDSSPGYYSQVYPDFDDAATEGSYLAIDSALDPETLQNTLANSPYLDRPTKKVTKETNNAVLGRASQPIDQPLRCLRPEPALHLPTISRLIGQRFEDLNSRVAQRLRAINKSSRFVVGNVRDTRAGAERDSFFEGRLKYLPGFYFSREEKNRTIEHWLDTSSSLWNAELRLSTCGIANPGEELSLDELEAAAGFDKLNLPRPLDRLISAVENVGNCPDSDIITKEIVVAILRTPETASKLEEFGLSIPLERFNAAINHVQKQPGETEVAKAYGLARAAIKDRAFSVTPTSFGGDSGYILESSETGISAEADKPAITDLDKPPIRRVALATAVEVKRDPYLLKNQVLKAKKVVRFDETPTIISTSESCTDKACTSRRFTRSVKEPPCCSTEIIKEAKALAHAATNIVPGIEHIQKKLFGMKVRTRMQMLDEQFSSQIDTSPKRRKTMLRPAQDAPYGLDGAMDDLLDGPFHVSHDGFISAPLPPLSMKASTAAPPFERRDVHDRPSRFMWNRDWELARERHQLQKVLTSLEREYGVLADAGEVF</sequence>